<feature type="transmembrane region" description="Helical" evidence="2">
    <location>
        <begin position="410"/>
        <end position="433"/>
    </location>
</feature>
<proteinExistence type="predicted"/>
<feature type="transmembrane region" description="Helical" evidence="2">
    <location>
        <begin position="341"/>
        <end position="362"/>
    </location>
</feature>
<feature type="region of interest" description="Disordered" evidence="1">
    <location>
        <begin position="533"/>
        <end position="555"/>
    </location>
</feature>
<feature type="transmembrane region" description="Helical" evidence="2">
    <location>
        <begin position="35"/>
        <end position="57"/>
    </location>
</feature>
<feature type="transmembrane region" description="Helical" evidence="2">
    <location>
        <begin position="63"/>
        <end position="87"/>
    </location>
</feature>
<feature type="compositionally biased region" description="Basic and acidic residues" evidence="1">
    <location>
        <begin position="541"/>
        <end position="555"/>
    </location>
</feature>
<feature type="transmembrane region" description="Helical" evidence="2">
    <location>
        <begin position="150"/>
        <end position="170"/>
    </location>
</feature>
<feature type="transmembrane region" description="Helical" evidence="2">
    <location>
        <begin position="439"/>
        <end position="459"/>
    </location>
</feature>
<name>A0A146JZ07_9EUKA</name>
<accession>A0A146JZ07</accession>
<evidence type="ECO:0000256" key="1">
    <source>
        <dbReference type="SAM" id="MobiDB-lite"/>
    </source>
</evidence>
<feature type="transmembrane region" description="Helical" evidence="2">
    <location>
        <begin position="182"/>
        <end position="202"/>
    </location>
</feature>
<feature type="transmembrane region" description="Helical" evidence="2">
    <location>
        <begin position="208"/>
        <end position="225"/>
    </location>
</feature>
<feature type="region of interest" description="Disordered" evidence="1">
    <location>
        <begin position="487"/>
        <end position="519"/>
    </location>
</feature>
<protein>
    <submittedName>
        <fullName evidence="3">Uncharacterized protein</fullName>
    </submittedName>
</protein>
<organism evidence="3">
    <name type="scientific">Trepomonas sp. PC1</name>
    <dbReference type="NCBI Taxonomy" id="1076344"/>
    <lineage>
        <taxon>Eukaryota</taxon>
        <taxon>Metamonada</taxon>
        <taxon>Diplomonadida</taxon>
        <taxon>Hexamitidae</taxon>
        <taxon>Hexamitinae</taxon>
        <taxon>Trepomonas</taxon>
    </lineage>
</organism>
<reference evidence="3" key="1">
    <citation type="submission" date="2015-07" db="EMBL/GenBank/DDBJ databases">
        <title>Adaptation to a free-living lifestyle via gene acquisitions in the diplomonad Trepomonas sp. PC1.</title>
        <authorList>
            <person name="Xu F."/>
            <person name="Jerlstrom-Hultqvist J."/>
            <person name="Kolisko M."/>
            <person name="Simpson A.G.B."/>
            <person name="Roger A.J."/>
            <person name="Svard S.G."/>
            <person name="Andersson J.O."/>
        </authorList>
    </citation>
    <scope>NUCLEOTIDE SEQUENCE</scope>
    <source>
        <strain evidence="3">PC1</strain>
    </source>
</reference>
<gene>
    <name evidence="3" type="ORF">TPC1_30565</name>
</gene>
<keyword evidence="2" id="KW-0812">Transmembrane</keyword>
<feature type="transmembrane region" description="Helical" evidence="2">
    <location>
        <begin position="108"/>
        <end position="130"/>
    </location>
</feature>
<evidence type="ECO:0000256" key="2">
    <source>
        <dbReference type="SAM" id="Phobius"/>
    </source>
</evidence>
<feature type="non-terminal residue" evidence="3">
    <location>
        <position position="1"/>
    </location>
</feature>
<keyword evidence="2" id="KW-1133">Transmembrane helix</keyword>
<sequence length="555" mass="63960">IHTDESTTSQMPGMNELQYFLTVRPLFIAANKVPLAWLNAWMGPIMQIFVVSVLLSYFDRSLIHNIIIIDQFVDLVYTVPAKLIFFAMRHQITEHQLYKDNEKINVKLGLIVYITLVQSVIILIVLLIFIDQVMEFVIVPTAAEVTQLKPYFTLSVTVSGLLNSLYQILYQIKIIKLSGYTIHIVLNVFICISVSSCLLFGITQIDQLLIVKMVAYLVVIILLGWEHIFANERQIQKIDLMAFKKVSMHELGLFFKRYILILFEQIPESIVELLVYLSYLNYETSQFQTEVFPLVFFVYLQLSKLISCTTDPSYCLMNSLYQLNMKIGLSRVRQLYTRFPYVYLLLQLLIALAIFFLSEFLLKVVLHEENLFEITLPYCKTLINICCLEGLFQSARPCVLALVHADSDNHLYLVVIIANCLFAIALAVLMTLIPGNDYSYYHLAFMITNGLVYWLIFFISKKKLVQMADQRQQIQLIEEDFREELSSKSVEKQPSKPNENSNIINSSNPTGSSSQKENVQLLKPLTQYPPLKKLESLQNTDSKDSHFTETFGKNE</sequence>
<evidence type="ECO:0000313" key="3">
    <source>
        <dbReference type="EMBL" id="JAP89940.1"/>
    </source>
</evidence>
<dbReference type="EMBL" id="GDID01006666">
    <property type="protein sequence ID" value="JAP89940.1"/>
    <property type="molecule type" value="Transcribed_RNA"/>
</dbReference>
<keyword evidence="2" id="KW-0472">Membrane</keyword>
<feature type="compositionally biased region" description="Low complexity" evidence="1">
    <location>
        <begin position="495"/>
        <end position="514"/>
    </location>
</feature>
<dbReference type="AlphaFoldDB" id="A0A146JZ07"/>